<dbReference type="OrthoDB" id="9796129at2"/>
<dbReference type="PANTHER" id="PTHR43877">
    <property type="entry name" value="AMINOALKYLPHOSPHONATE N-ACETYLTRANSFERASE-RELATED-RELATED"/>
    <property type="match status" value="1"/>
</dbReference>
<dbReference type="GO" id="GO:0016747">
    <property type="term" value="F:acyltransferase activity, transferring groups other than amino-acyl groups"/>
    <property type="evidence" value="ECO:0007669"/>
    <property type="project" value="InterPro"/>
</dbReference>
<comment type="caution">
    <text evidence="4">The sequence shown here is derived from an EMBL/GenBank/DDBJ whole genome shotgun (WGS) entry which is preliminary data.</text>
</comment>
<dbReference type="EMBL" id="QPII01000002">
    <property type="protein sequence ID" value="RCV91001.1"/>
    <property type="molecule type" value="Genomic_DNA"/>
</dbReference>
<dbReference type="PROSITE" id="PS51186">
    <property type="entry name" value="GNAT"/>
    <property type="match status" value="1"/>
</dbReference>
<evidence type="ECO:0000313" key="4">
    <source>
        <dbReference type="EMBL" id="RCV91001.1"/>
    </source>
</evidence>
<evidence type="ECO:0000256" key="2">
    <source>
        <dbReference type="ARBA" id="ARBA00023315"/>
    </source>
</evidence>
<name>A0A368U2F4_9GAMM</name>
<feature type="domain" description="N-acetyltransferase" evidence="3">
    <location>
        <begin position="22"/>
        <end position="173"/>
    </location>
</feature>
<sequence length="190" mass="21523">MSRATMKIGCRDREMGGGGVMMNIRLWHASRDEVSARAGQLRALIAVEQECQDGQLIHSDLNPYIDKILGLAEFILLEVDDECQGFCAFYTYDELQDSAFITLIMISPILRSSGLAEQILDHVVEAARSHGFMGVTLWVNRHNDRAIRFYRRLGFQALQSDRNGQVFMRLDLALYNSVCRASDYRVGVID</sequence>
<keyword evidence="1 4" id="KW-0808">Transferase</keyword>
<proteinExistence type="predicted"/>
<dbReference type="Gene3D" id="3.40.630.30">
    <property type="match status" value="1"/>
</dbReference>
<dbReference type="CDD" id="cd04301">
    <property type="entry name" value="NAT_SF"/>
    <property type="match status" value="1"/>
</dbReference>
<keyword evidence="2" id="KW-0012">Acyltransferase</keyword>
<gene>
    <name evidence="4" type="ORF">DU505_03670</name>
</gene>
<evidence type="ECO:0000259" key="3">
    <source>
        <dbReference type="PROSITE" id="PS51186"/>
    </source>
</evidence>
<dbReference type="SUPFAM" id="SSF55729">
    <property type="entry name" value="Acyl-CoA N-acyltransferases (Nat)"/>
    <property type="match status" value="1"/>
</dbReference>
<evidence type="ECO:0000313" key="5">
    <source>
        <dbReference type="Proteomes" id="UP000252405"/>
    </source>
</evidence>
<accession>A0A368U2F4</accession>
<reference evidence="4 5" key="1">
    <citation type="submission" date="2018-07" db="EMBL/GenBank/DDBJ databases">
        <title>Halomonas montanilacus sp. nov., isolated from Lake Pengyan on Tibetan Plateau.</title>
        <authorList>
            <person name="Lu H."/>
            <person name="Xing P."/>
            <person name="Wu Q."/>
        </authorList>
    </citation>
    <scope>NUCLEOTIDE SEQUENCE [LARGE SCALE GENOMIC DNA]</scope>
    <source>
        <strain evidence="4 5">PYC7W</strain>
    </source>
</reference>
<protein>
    <submittedName>
        <fullName evidence="4">GNAT family N-acetyltransferase</fullName>
    </submittedName>
</protein>
<keyword evidence="5" id="KW-1185">Reference proteome</keyword>
<dbReference type="Pfam" id="PF00583">
    <property type="entry name" value="Acetyltransf_1"/>
    <property type="match status" value="1"/>
</dbReference>
<dbReference type="Proteomes" id="UP000252405">
    <property type="component" value="Unassembled WGS sequence"/>
</dbReference>
<dbReference type="InterPro" id="IPR016181">
    <property type="entry name" value="Acyl_CoA_acyltransferase"/>
</dbReference>
<dbReference type="InterPro" id="IPR050832">
    <property type="entry name" value="Bact_Acetyltransf"/>
</dbReference>
<evidence type="ECO:0000256" key="1">
    <source>
        <dbReference type="ARBA" id="ARBA00022679"/>
    </source>
</evidence>
<dbReference type="InterPro" id="IPR000182">
    <property type="entry name" value="GNAT_dom"/>
</dbReference>
<organism evidence="4 5">
    <name type="scientific">Billgrantia montanilacus</name>
    <dbReference type="NCBI Taxonomy" id="2282305"/>
    <lineage>
        <taxon>Bacteria</taxon>
        <taxon>Pseudomonadati</taxon>
        <taxon>Pseudomonadota</taxon>
        <taxon>Gammaproteobacteria</taxon>
        <taxon>Oceanospirillales</taxon>
        <taxon>Halomonadaceae</taxon>
        <taxon>Billgrantia</taxon>
    </lineage>
</organism>
<dbReference type="AlphaFoldDB" id="A0A368U2F4"/>